<dbReference type="Gene3D" id="2.60.40.1180">
    <property type="entry name" value="Golgi alpha-mannosidase II"/>
    <property type="match status" value="1"/>
</dbReference>
<dbReference type="PANTHER" id="PTHR43651">
    <property type="entry name" value="1,4-ALPHA-GLUCAN-BRANCHING ENZYME"/>
    <property type="match status" value="1"/>
</dbReference>
<dbReference type="GO" id="GO:0004553">
    <property type="term" value="F:hydrolase activity, hydrolyzing O-glycosyl compounds"/>
    <property type="evidence" value="ECO:0007669"/>
    <property type="project" value="InterPro"/>
</dbReference>
<evidence type="ECO:0000259" key="9">
    <source>
        <dbReference type="SMART" id="SM00642"/>
    </source>
</evidence>
<dbReference type="SUPFAM" id="SSF81296">
    <property type="entry name" value="E set domains"/>
    <property type="match status" value="1"/>
</dbReference>
<dbReference type="EMBL" id="JRPQ01000073">
    <property type="protein sequence ID" value="KGI22326.1"/>
    <property type="molecule type" value="Genomic_DNA"/>
</dbReference>
<dbReference type="GO" id="GO:0003844">
    <property type="term" value="F:1,4-alpha-glucan branching enzyme activity"/>
    <property type="evidence" value="ECO:0007669"/>
    <property type="project" value="UniProtKB-EC"/>
</dbReference>
<dbReference type="SMART" id="SM00642">
    <property type="entry name" value="Aamy"/>
    <property type="match status" value="1"/>
</dbReference>
<dbReference type="AlphaFoldDB" id="A0A098YSK1"/>
<evidence type="ECO:0000256" key="6">
    <source>
        <dbReference type="ARBA" id="ARBA00022679"/>
    </source>
</evidence>
<dbReference type="CDD" id="cd11321">
    <property type="entry name" value="AmyAc_bac_euk_BE"/>
    <property type="match status" value="1"/>
</dbReference>
<comment type="function">
    <text evidence="2">Catalyzes the formation of the alpha-1,6-glucosidic linkages in glycogen by scission of a 1,4-alpha-linked oligosaccharide from growing alpha-1,4-glucan chains and the subsequent attachment of the oligosaccharide to the alpha-1,6 position.</text>
</comment>
<evidence type="ECO:0000256" key="1">
    <source>
        <dbReference type="ARBA" id="ARBA00000826"/>
    </source>
</evidence>
<dbReference type="Gene3D" id="3.20.20.80">
    <property type="entry name" value="Glycosidases"/>
    <property type="match status" value="1"/>
</dbReference>
<dbReference type="InterPro" id="IPR004193">
    <property type="entry name" value="Glyco_hydro_13_N"/>
</dbReference>
<dbReference type="SUPFAM" id="SSF51445">
    <property type="entry name" value="(Trans)glycosidases"/>
    <property type="match status" value="1"/>
</dbReference>
<dbReference type="GO" id="GO:0043169">
    <property type="term" value="F:cation binding"/>
    <property type="evidence" value="ECO:0007669"/>
    <property type="project" value="InterPro"/>
</dbReference>
<dbReference type="EC" id="2.4.1.18" evidence="4"/>
<comment type="caution">
    <text evidence="10">The sequence shown here is derived from an EMBL/GenBank/DDBJ whole genome shotgun (WGS) entry which is preliminary data.</text>
</comment>
<dbReference type="InterPro" id="IPR006047">
    <property type="entry name" value="GH13_cat_dom"/>
</dbReference>
<feature type="active site" description="Proton donor" evidence="8">
    <location>
        <position position="404"/>
    </location>
</feature>
<dbReference type="InterPro" id="IPR013780">
    <property type="entry name" value="Glyco_hydro_b"/>
</dbReference>
<feature type="domain" description="Glycosyl hydrolase family 13 catalytic" evidence="9">
    <location>
        <begin position="207"/>
        <end position="565"/>
    </location>
</feature>
<evidence type="ECO:0000313" key="10">
    <source>
        <dbReference type="EMBL" id="KGI22326.1"/>
    </source>
</evidence>
<dbReference type="FunFam" id="3.20.20.80:FF:000001">
    <property type="entry name" value="1,4-alpha-glucan branching enzyme"/>
    <property type="match status" value="1"/>
</dbReference>
<dbReference type="InterPro" id="IPR006048">
    <property type="entry name" value="A-amylase/branching_C"/>
</dbReference>
<reference evidence="10 11" key="1">
    <citation type="submission" date="2014-07" db="EMBL/GenBank/DDBJ databases">
        <authorList>
            <person name="McCorrison J."/>
            <person name="Sanka R."/>
            <person name="Torralba M."/>
            <person name="Gillis M."/>
            <person name="Haft D.H."/>
            <person name="Methe B."/>
            <person name="Sutton G."/>
            <person name="Nelson K.E."/>
        </authorList>
    </citation>
    <scope>NUCLEOTIDE SEQUENCE [LARGE SCALE GENOMIC DNA]</scope>
    <source>
        <strain evidence="10 11">S9-PR14</strain>
    </source>
</reference>
<dbReference type="InterPro" id="IPR014756">
    <property type="entry name" value="Ig_E-set"/>
</dbReference>
<evidence type="ECO:0000256" key="4">
    <source>
        <dbReference type="ARBA" id="ARBA00012541"/>
    </source>
</evidence>
<dbReference type="Pfam" id="PF02806">
    <property type="entry name" value="Alpha-amylase_C"/>
    <property type="match status" value="1"/>
</dbReference>
<keyword evidence="5" id="KW-0328">Glycosyltransferase</keyword>
<dbReference type="SUPFAM" id="SSF51011">
    <property type="entry name" value="Glycosyl hydrolase domain"/>
    <property type="match status" value="1"/>
</dbReference>
<dbReference type="GO" id="GO:0005737">
    <property type="term" value="C:cytoplasm"/>
    <property type="evidence" value="ECO:0007669"/>
    <property type="project" value="TreeGrafter"/>
</dbReference>
<name>A0A098YSK1_9BACT</name>
<dbReference type="OrthoDB" id="9800174at2"/>
<dbReference type="InterPro" id="IPR013783">
    <property type="entry name" value="Ig-like_fold"/>
</dbReference>
<evidence type="ECO:0000256" key="8">
    <source>
        <dbReference type="PIRSR" id="PIRSR000463-1"/>
    </source>
</evidence>
<accession>A0A098YSK1</accession>
<evidence type="ECO:0000256" key="2">
    <source>
        <dbReference type="ARBA" id="ARBA00002953"/>
    </source>
</evidence>
<dbReference type="Gene3D" id="2.60.40.10">
    <property type="entry name" value="Immunoglobulins"/>
    <property type="match status" value="1"/>
</dbReference>
<comment type="catalytic activity">
    <reaction evidence="1">
        <text>Transfers a segment of a (1-&gt;4)-alpha-D-glucan chain to a primary hydroxy group in a similar glucan chain.</text>
        <dbReference type="EC" id="2.4.1.18"/>
    </reaction>
</comment>
<dbReference type="Proteomes" id="UP000029723">
    <property type="component" value="Unassembled WGS sequence"/>
</dbReference>
<evidence type="ECO:0000256" key="5">
    <source>
        <dbReference type="ARBA" id="ARBA00022676"/>
    </source>
</evidence>
<comment type="similarity">
    <text evidence="3">Belongs to the glycosyl hydrolase 13 family. GlgB subfamily.</text>
</comment>
<protein>
    <recommendedName>
        <fullName evidence="4">1,4-alpha-glucan branching enzyme</fullName>
        <ecNumber evidence="4">2.4.1.18</ecNumber>
    </recommendedName>
</protein>
<feature type="active site" description="Nucleophile" evidence="8">
    <location>
        <position position="350"/>
    </location>
</feature>
<dbReference type="InterPro" id="IPR037439">
    <property type="entry name" value="Branching_enzy"/>
</dbReference>
<keyword evidence="7" id="KW-0119">Carbohydrate metabolism</keyword>
<dbReference type="PIRSF" id="PIRSF000463">
    <property type="entry name" value="GlgB"/>
    <property type="match status" value="1"/>
</dbReference>
<keyword evidence="6" id="KW-0808">Transferase</keyword>
<evidence type="ECO:0000256" key="7">
    <source>
        <dbReference type="ARBA" id="ARBA00023277"/>
    </source>
</evidence>
<dbReference type="Pfam" id="PF02922">
    <property type="entry name" value="CBM_48"/>
    <property type="match status" value="1"/>
</dbReference>
<dbReference type="RefSeq" id="WP_036926959.1">
    <property type="nucleotide sequence ID" value="NZ_JRPQ01000073.1"/>
</dbReference>
<sequence>MKKETSQKKRVLEQSALHGYQMKPLELIKNDPYLEPYETAIRGRYEFALATEKRLTRQGKSTLSDFASGYLYFGLHRTQDGWVFREWAPNATALYLVGDFNDWQELSTYQAQRIEGTGNWELQLPLDAIQHGQLYKMHVYWNGGKGERIPAWATRVVQDSKTSIFSAQVWSPETDYEWKDKGYKAVSGPLFIYECHIGMAQDAEKVGTYTEFKENVLPRIVADGYNCIQIMAIQEHPYYGSFGYHVSSFFAPSSRFGTPEELKDLIDTAHQHGIAVIMDIVHSHAVKNELEGLGNLAGDPNQYFLSGSRREHPAWDSLCFDYGRDEVIHFLLSNCKYWLEEFHFDGFRFDGVTSMIYYSHGLGEAFTNYGDYFNGHQDGNAICYLTLANLLIHQVRPHAITIAEEVSGMPGLAASVSSGGYGFDYRMAMNIPDFWIKTIKELKDEDWKPSSIFWEVTNRRADEKTISYCESHDQALVGDKTIIFRLIDADMYWHFKKGDENAVVHRGIALHKMIRLMTASTINGGYLNFMGNEFGHPEWIDFPREGNGWSYQYAKRQWNLVDNLDLGYHYLGDFDKAMIRLLKSEKNYQQQEIKEIWHQDGDQILCFMRGDLVFVFNFSPTQSYVDYGFLTPPGSYRVVLNTDAPAFGGNGLNDDSVEHLTVFDALYQSEKKEWLKLYIPARCAMVLRKD</sequence>
<proteinExistence type="inferred from homology"/>
<dbReference type="CDD" id="cd02854">
    <property type="entry name" value="E_set_GBE_euk_N"/>
    <property type="match status" value="1"/>
</dbReference>
<organism evidence="10 11">
    <name type="scientific">Hoylesella timonensis S9-PR14</name>
    <dbReference type="NCBI Taxonomy" id="1401062"/>
    <lineage>
        <taxon>Bacteria</taxon>
        <taxon>Pseudomonadati</taxon>
        <taxon>Bacteroidota</taxon>
        <taxon>Bacteroidia</taxon>
        <taxon>Bacteroidales</taxon>
        <taxon>Prevotellaceae</taxon>
        <taxon>Hoylesella</taxon>
    </lineage>
</organism>
<dbReference type="PANTHER" id="PTHR43651:SF3">
    <property type="entry name" value="1,4-ALPHA-GLUCAN-BRANCHING ENZYME"/>
    <property type="match status" value="1"/>
</dbReference>
<evidence type="ECO:0000313" key="11">
    <source>
        <dbReference type="Proteomes" id="UP000029723"/>
    </source>
</evidence>
<dbReference type="FunFam" id="2.60.40.1180:FF:000050">
    <property type="entry name" value="1,4-alpha-glucan branching enzyme"/>
    <property type="match status" value="1"/>
</dbReference>
<dbReference type="InterPro" id="IPR017853">
    <property type="entry name" value="GH"/>
</dbReference>
<dbReference type="Pfam" id="PF00128">
    <property type="entry name" value="Alpha-amylase"/>
    <property type="match status" value="1"/>
</dbReference>
<gene>
    <name evidence="10" type="ORF">HMPREF9304_05115</name>
</gene>
<dbReference type="GO" id="GO:0005978">
    <property type="term" value="P:glycogen biosynthetic process"/>
    <property type="evidence" value="ECO:0007669"/>
    <property type="project" value="InterPro"/>
</dbReference>
<evidence type="ECO:0000256" key="3">
    <source>
        <dbReference type="ARBA" id="ARBA00009000"/>
    </source>
</evidence>